<dbReference type="RefSeq" id="WP_206758527.1">
    <property type="nucleotide sequence ID" value="NZ_JACJTC010000014.1"/>
</dbReference>
<dbReference type="EMBL" id="JACJTC010000014">
    <property type="protein sequence ID" value="MBD2613480.1"/>
    <property type="molecule type" value="Genomic_DNA"/>
</dbReference>
<gene>
    <name evidence="1" type="ORF">H6G94_19745</name>
</gene>
<evidence type="ECO:0000313" key="2">
    <source>
        <dbReference type="Proteomes" id="UP000606396"/>
    </source>
</evidence>
<organism evidence="1 2">
    <name type="scientific">Nostoc punctiforme FACHB-252</name>
    <dbReference type="NCBI Taxonomy" id="1357509"/>
    <lineage>
        <taxon>Bacteria</taxon>
        <taxon>Bacillati</taxon>
        <taxon>Cyanobacteriota</taxon>
        <taxon>Cyanophyceae</taxon>
        <taxon>Nostocales</taxon>
        <taxon>Nostocaceae</taxon>
        <taxon>Nostoc</taxon>
    </lineage>
</organism>
<dbReference type="Proteomes" id="UP000606396">
    <property type="component" value="Unassembled WGS sequence"/>
</dbReference>
<protein>
    <recommendedName>
        <fullName evidence="3">Transposase</fullName>
    </recommendedName>
</protein>
<reference evidence="1 2" key="1">
    <citation type="journal article" date="2020" name="ISME J.">
        <title>Comparative genomics reveals insights into cyanobacterial evolution and habitat adaptation.</title>
        <authorList>
            <person name="Chen M.Y."/>
            <person name="Teng W.K."/>
            <person name="Zhao L."/>
            <person name="Hu C.X."/>
            <person name="Zhou Y.K."/>
            <person name="Han B.P."/>
            <person name="Song L.R."/>
            <person name="Shu W.S."/>
        </authorList>
    </citation>
    <scope>NUCLEOTIDE SEQUENCE [LARGE SCALE GENOMIC DNA]</scope>
    <source>
        <strain evidence="1 2">FACHB-252</strain>
    </source>
</reference>
<accession>A0ABR8HE69</accession>
<sequence length="50" mass="6050">MNTLFQMRRSFAQRAVGKTRYRYAINHLYRIHGLILTQDLLNSPYKENLH</sequence>
<evidence type="ECO:0008006" key="3">
    <source>
        <dbReference type="Google" id="ProtNLM"/>
    </source>
</evidence>
<evidence type="ECO:0000313" key="1">
    <source>
        <dbReference type="EMBL" id="MBD2613480.1"/>
    </source>
</evidence>
<comment type="caution">
    <text evidence="1">The sequence shown here is derived from an EMBL/GenBank/DDBJ whole genome shotgun (WGS) entry which is preliminary data.</text>
</comment>
<name>A0ABR8HE69_NOSPU</name>
<keyword evidence="2" id="KW-1185">Reference proteome</keyword>
<proteinExistence type="predicted"/>